<dbReference type="EMBL" id="CAAALY010108479">
    <property type="protein sequence ID" value="VEL30007.1"/>
    <property type="molecule type" value="Genomic_DNA"/>
</dbReference>
<dbReference type="AlphaFoldDB" id="A0A448X7D5"/>
<comment type="caution">
    <text evidence="1">The sequence shown here is derived from an EMBL/GenBank/DDBJ whole genome shotgun (WGS) entry which is preliminary data.</text>
</comment>
<sequence>MLDDIARPDPLCVTVSSCDIEPDLGASASSSCSIISFSPPTPPSPIPPASVDSSITVIDDENTAISYQEKNQSTCISNAAPTIQDPSFFRPLLQSHLDFRVPDNSNDLSHLNNIERHNNRNQDSNARLSQVYMWIGQRASNKQTWPGMLDNMH</sequence>
<gene>
    <name evidence="1" type="ORF">PXEA_LOCUS23447</name>
</gene>
<evidence type="ECO:0000313" key="1">
    <source>
        <dbReference type="EMBL" id="VEL30007.1"/>
    </source>
</evidence>
<protein>
    <submittedName>
        <fullName evidence="1">Uncharacterized protein</fullName>
    </submittedName>
</protein>
<dbReference type="Gene3D" id="3.90.79.10">
    <property type="entry name" value="Nucleoside Triphosphate Pyrophosphohydrolase"/>
    <property type="match status" value="1"/>
</dbReference>
<name>A0A448X7D5_9PLAT</name>
<evidence type="ECO:0000313" key="2">
    <source>
        <dbReference type="Proteomes" id="UP000784294"/>
    </source>
</evidence>
<keyword evidence="2" id="KW-1185">Reference proteome</keyword>
<dbReference type="Proteomes" id="UP000784294">
    <property type="component" value="Unassembled WGS sequence"/>
</dbReference>
<accession>A0A448X7D5</accession>
<proteinExistence type="predicted"/>
<organism evidence="1 2">
    <name type="scientific">Protopolystoma xenopodis</name>
    <dbReference type="NCBI Taxonomy" id="117903"/>
    <lineage>
        <taxon>Eukaryota</taxon>
        <taxon>Metazoa</taxon>
        <taxon>Spiralia</taxon>
        <taxon>Lophotrochozoa</taxon>
        <taxon>Platyhelminthes</taxon>
        <taxon>Monogenea</taxon>
        <taxon>Polyopisthocotylea</taxon>
        <taxon>Polystomatidea</taxon>
        <taxon>Polystomatidae</taxon>
        <taxon>Protopolystoma</taxon>
    </lineage>
</organism>
<reference evidence="1" key="1">
    <citation type="submission" date="2018-11" db="EMBL/GenBank/DDBJ databases">
        <authorList>
            <consortium name="Pathogen Informatics"/>
        </authorList>
    </citation>
    <scope>NUCLEOTIDE SEQUENCE</scope>
</reference>
<dbReference type="OrthoDB" id="10261522at2759"/>